<dbReference type="GO" id="GO:0016747">
    <property type="term" value="F:acyltransferase activity, transferring groups other than amino-acyl groups"/>
    <property type="evidence" value="ECO:0007669"/>
    <property type="project" value="InterPro"/>
</dbReference>
<dbReference type="STRING" id="398512.Bccel_1418"/>
<sequence length="176" mass="20490">MGALIEKEYEGKYKKYFRYAVKKEKDIFDIAKLQMFVDKLPSQYDLQLIDERLYELVSQEKWSSDLCSQFSSYDDYKNRGIGYAILHLGKPVCGASSYTVYDEGIEIEIDTKEEYRQKGLATICAAKLILECIDRGLYPSWDAANKESLALAEKLGYHFDKEYITYEIDCTKLERT</sequence>
<proteinExistence type="predicted"/>
<feature type="domain" description="N-acetyltransferase" evidence="1">
    <location>
        <begin position="44"/>
        <end position="176"/>
    </location>
</feature>
<dbReference type="SUPFAM" id="SSF55729">
    <property type="entry name" value="Acyl-CoA N-acyltransferases (Nat)"/>
    <property type="match status" value="1"/>
</dbReference>
<accession>A0A0L6JJU8</accession>
<organism evidence="2 3">
    <name type="scientific">Pseudobacteroides cellulosolvens ATCC 35603 = DSM 2933</name>
    <dbReference type="NCBI Taxonomy" id="398512"/>
    <lineage>
        <taxon>Bacteria</taxon>
        <taxon>Bacillati</taxon>
        <taxon>Bacillota</taxon>
        <taxon>Clostridia</taxon>
        <taxon>Eubacteriales</taxon>
        <taxon>Oscillospiraceae</taxon>
        <taxon>Pseudobacteroides</taxon>
    </lineage>
</organism>
<evidence type="ECO:0000313" key="2">
    <source>
        <dbReference type="EMBL" id="KNY26156.1"/>
    </source>
</evidence>
<dbReference type="InterPro" id="IPR000182">
    <property type="entry name" value="GNAT_dom"/>
</dbReference>
<gene>
    <name evidence="2" type="ORF">Bccel_1418</name>
</gene>
<dbReference type="AlphaFoldDB" id="A0A0L6JJU8"/>
<dbReference type="eggNOG" id="COG0456">
    <property type="taxonomic scope" value="Bacteria"/>
</dbReference>
<dbReference type="InterPro" id="IPR016181">
    <property type="entry name" value="Acyl_CoA_acyltransferase"/>
</dbReference>
<dbReference type="PATRIC" id="fig|398512.5.peg.1474"/>
<dbReference type="Proteomes" id="UP000036923">
    <property type="component" value="Unassembled WGS sequence"/>
</dbReference>
<protein>
    <recommendedName>
        <fullName evidence="1">N-acetyltransferase domain-containing protein</fullName>
    </recommendedName>
</protein>
<dbReference type="InterPro" id="IPR027365">
    <property type="entry name" value="GNAT_acetyltra_YdfB-like"/>
</dbReference>
<dbReference type="PROSITE" id="PS51186">
    <property type="entry name" value="GNAT"/>
    <property type="match status" value="1"/>
</dbReference>
<comment type="caution">
    <text evidence="2">The sequence shown here is derived from an EMBL/GenBank/DDBJ whole genome shotgun (WGS) entry which is preliminary data.</text>
</comment>
<dbReference type="PANTHER" id="PTHR31143">
    <property type="match status" value="1"/>
</dbReference>
<reference evidence="3" key="1">
    <citation type="submission" date="2015-07" db="EMBL/GenBank/DDBJ databases">
        <title>Near-Complete Genome Sequence of the Cellulolytic Bacterium Bacteroides (Pseudobacteroides) cellulosolvens ATCC 35603.</title>
        <authorList>
            <person name="Dassa B."/>
            <person name="Utturkar S.M."/>
            <person name="Klingeman D.M."/>
            <person name="Hurt R.A."/>
            <person name="Keller M."/>
            <person name="Xu J."/>
            <person name="Reddy Y.H.K."/>
            <person name="Borovok I."/>
            <person name="Grinberg I.R."/>
            <person name="Lamed R."/>
            <person name="Zhivin O."/>
            <person name="Bayer E.A."/>
            <person name="Brown S.D."/>
        </authorList>
    </citation>
    <scope>NUCLEOTIDE SEQUENCE [LARGE SCALE GENOMIC DNA]</scope>
    <source>
        <strain evidence="3">DSM 2933</strain>
    </source>
</reference>
<keyword evidence="3" id="KW-1185">Reference proteome</keyword>
<dbReference type="Gene3D" id="3.40.630.30">
    <property type="match status" value="1"/>
</dbReference>
<dbReference type="PANTHER" id="PTHR31143:SF2">
    <property type="entry name" value="FR47-LIKE DOMAIN-CONTAINING PROTEIN-RELATED"/>
    <property type="match status" value="1"/>
</dbReference>
<dbReference type="EMBL" id="LGTC01000001">
    <property type="protein sequence ID" value="KNY26156.1"/>
    <property type="molecule type" value="Genomic_DNA"/>
</dbReference>
<evidence type="ECO:0000313" key="3">
    <source>
        <dbReference type="Proteomes" id="UP000036923"/>
    </source>
</evidence>
<evidence type="ECO:0000259" key="1">
    <source>
        <dbReference type="PROSITE" id="PS51186"/>
    </source>
</evidence>
<dbReference type="Pfam" id="PF12746">
    <property type="entry name" value="GNAT_acetyltran"/>
    <property type="match status" value="1"/>
</dbReference>
<name>A0A0L6JJU8_9FIRM</name>